<dbReference type="EMBL" id="GGEC01073285">
    <property type="protein sequence ID" value="MBX53769.1"/>
    <property type="molecule type" value="Transcribed_RNA"/>
</dbReference>
<protein>
    <submittedName>
        <fullName evidence="1">Uncharacterized protein</fullName>
    </submittedName>
</protein>
<evidence type="ECO:0000313" key="1">
    <source>
        <dbReference type="EMBL" id="MBX53769.1"/>
    </source>
</evidence>
<proteinExistence type="predicted"/>
<dbReference type="AlphaFoldDB" id="A0A2P2PGF7"/>
<organism evidence="1">
    <name type="scientific">Rhizophora mucronata</name>
    <name type="common">Asiatic mangrove</name>
    <dbReference type="NCBI Taxonomy" id="61149"/>
    <lineage>
        <taxon>Eukaryota</taxon>
        <taxon>Viridiplantae</taxon>
        <taxon>Streptophyta</taxon>
        <taxon>Embryophyta</taxon>
        <taxon>Tracheophyta</taxon>
        <taxon>Spermatophyta</taxon>
        <taxon>Magnoliopsida</taxon>
        <taxon>eudicotyledons</taxon>
        <taxon>Gunneridae</taxon>
        <taxon>Pentapetalae</taxon>
        <taxon>rosids</taxon>
        <taxon>fabids</taxon>
        <taxon>Malpighiales</taxon>
        <taxon>Rhizophoraceae</taxon>
        <taxon>Rhizophora</taxon>
    </lineage>
</organism>
<reference evidence="1" key="1">
    <citation type="submission" date="2018-02" db="EMBL/GenBank/DDBJ databases">
        <title>Rhizophora mucronata_Transcriptome.</title>
        <authorList>
            <person name="Meera S.P."/>
            <person name="Sreeshan A."/>
            <person name="Augustine A."/>
        </authorList>
    </citation>
    <scope>NUCLEOTIDE SEQUENCE</scope>
    <source>
        <tissue evidence="1">Leaf</tissue>
    </source>
</reference>
<sequence length="63" mass="7631">MINLQPQFEKAIQHQKLKVRLVHHLKSFSTPIRWHHPQTELLDQLYRNEPQENQNKEFETVSA</sequence>
<name>A0A2P2PGF7_RHIMU</name>
<accession>A0A2P2PGF7</accession>